<dbReference type="PROSITE" id="PS50910">
    <property type="entry name" value="HEPN"/>
    <property type="match status" value="1"/>
</dbReference>
<feature type="domain" description="HEPN" evidence="1">
    <location>
        <begin position="11"/>
        <end position="122"/>
    </location>
</feature>
<dbReference type="EMBL" id="MFAY01000055">
    <property type="protein sequence ID" value="OGD87699.1"/>
    <property type="molecule type" value="Genomic_DNA"/>
</dbReference>
<evidence type="ECO:0000259" key="1">
    <source>
        <dbReference type="PROSITE" id="PS50910"/>
    </source>
</evidence>
<name>A0A1F5G783_9BACT</name>
<dbReference type="Proteomes" id="UP000178577">
    <property type="component" value="Unassembled WGS sequence"/>
</dbReference>
<dbReference type="InterPro" id="IPR007842">
    <property type="entry name" value="HEPN_dom"/>
</dbReference>
<dbReference type="SUPFAM" id="SSF81593">
    <property type="entry name" value="Nucleotidyltransferase substrate binding subunit/domain"/>
    <property type="match status" value="1"/>
</dbReference>
<evidence type="ECO:0000313" key="3">
    <source>
        <dbReference type="Proteomes" id="UP000178577"/>
    </source>
</evidence>
<dbReference type="SMART" id="SM00748">
    <property type="entry name" value="HEPN"/>
    <property type="match status" value="1"/>
</dbReference>
<evidence type="ECO:0000313" key="2">
    <source>
        <dbReference type="EMBL" id="OGD87699.1"/>
    </source>
</evidence>
<accession>A0A1F5G783</accession>
<gene>
    <name evidence="2" type="ORF">A2693_03920</name>
</gene>
<proteinExistence type="predicted"/>
<organism evidence="2 3">
    <name type="scientific">Candidatus Curtissbacteria bacterium RIFCSPHIGHO2_01_FULL_40_12</name>
    <dbReference type="NCBI Taxonomy" id="1797710"/>
    <lineage>
        <taxon>Bacteria</taxon>
        <taxon>Candidatus Curtissiibacteriota</taxon>
    </lineage>
</organism>
<dbReference type="AlphaFoldDB" id="A0A1F5G783"/>
<sequence>MPYKDKSADWLFFAESDLKTAKAAFKEKIYHIVCFHCHQTMEKSFKAVLARHQRQIPKIHFLAVLFASIVPLEKPKLPEEEVLFMDRFYFPTRYPDTLPGSLPEGLPDKADAAKALEIAEKTLALIKNLLAKKKL</sequence>
<dbReference type="Gene3D" id="1.20.120.330">
    <property type="entry name" value="Nucleotidyltransferases domain 2"/>
    <property type="match status" value="1"/>
</dbReference>
<comment type="caution">
    <text evidence="2">The sequence shown here is derived from an EMBL/GenBank/DDBJ whole genome shotgun (WGS) entry which is preliminary data.</text>
</comment>
<protein>
    <recommendedName>
        <fullName evidence="1">HEPN domain-containing protein</fullName>
    </recommendedName>
</protein>
<reference evidence="2 3" key="1">
    <citation type="journal article" date="2016" name="Nat. Commun.">
        <title>Thousands of microbial genomes shed light on interconnected biogeochemical processes in an aquifer system.</title>
        <authorList>
            <person name="Anantharaman K."/>
            <person name="Brown C.T."/>
            <person name="Hug L.A."/>
            <person name="Sharon I."/>
            <person name="Castelle C.J."/>
            <person name="Probst A.J."/>
            <person name="Thomas B.C."/>
            <person name="Singh A."/>
            <person name="Wilkins M.J."/>
            <person name="Karaoz U."/>
            <person name="Brodie E.L."/>
            <person name="Williams K.H."/>
            <person name="Hubbard S.S."/>
            <person name="Banfield J.F."/>
        </authorList>
    </citation>
    <scope>NUCLEOTIDE SEQUENCE [LARGE SCALE GENOMIC DNA]</scope>
</reference>
<dbReference type="Pfam" id="PF05168">
    <property type="entry name" value="HEPN"/>
    <property type="match status" value="1"/>
</dbReference>